<reference evidence="2 3" key="1">
    <citation type="submission" date="2021-03" db="EMBL/GenBank/DDBJ databases">
        <title>novel species isolated from a fishpond in China.</title>
        <authorList>
            <person name="Lu H."/>
            <person name="Cai Z."/>
        </authorList>
    </citation>
    <scope>NUCLEOTIDE SEQUENCE [LARGE SCALE GENOMIC DNA]</scope>
    <source>
        <strain evidence="2 3">JCM 31546</strain>
    </source>
</reference>
<comment type="caution">
    <text evidence="2">The sequence shown here is derived from an EMBL/GenBank/DDBJ whole genome shotgun (WGS) entry which is preliminary data.</text>
</comment>
<evidence type="ECO:0000313" key="3">
    <source>
        <dbReference type="Proteomes" id="UP000664698"/>
    </source>
</evidence>
<dbReference type="EMBL" id="JAFKCW010000002">
    <property type="protein sequence ID" value="MBN7801364.1"/>
    <property type="molecule type" value="Genomic_DNA"/>
</dbReference>
<evidence type="ECO:0000256" key="1">
    <source>
        <dbReference type="SAM" id="Phobius"/>
    </source>
</evidence>
<dbReference type="RefSeq" id="WP_206569359.1">
    <property type="nucleotide sequence ID" value="NZ_JAFKCW010000002.1"/>
</dbReference>
<keyword evidence="3" id="KW-1185">Reference proteome</keyword>
<name>A0ABS3BRA7_9BACT</name>
<protein>
    <submittedName>
        <fullName evidence="2">Uncharacterized protein</fullName>
    </submittedName>
</protein>
<keyword evidence="1" id="KW-1133">Transmembrane helix</keyword>
<proteinExistence type="predicted"/>
<dbReference type="Proteomes" id="UP000664698">
    <property type="component" value="Unassembled WGS sequence"/>
</dbReference>
<keyword evidence="1" id="KW-0812">Transmembrane</keyword>
<sequence length="70" mass="7791">METAATFLILLTFYFLGCLAVVQLAIKPVRKLVPDPDNKTKHWETNYSKLLAISLLLSIATSTIALLLFP</sequence>
<organism evidence="2 3">
    <name type="scientific">Algoriphagus aestuariicola</name>
    <dbReference type="NCBI Taxonomy" id="1852016"/>
    <lineage>
        <taxon>Bacteria</taxon>
        <taxon>Pseudomonadati</taxon>
        <taxon>Bacteroidota</taxon>
        <taxon>Cytophagia</taxon>
        <taxon>Cytophagales</taxon>
        <taxon>Cyclobacteriaceae</taxon>
        <taxon>Algoriphagus</taxon>
    </lineage>
</organism>
<feature type="transmembrane region" description="Helical" evidence="1">
    <location>
        <begin position="47"/>
        <end position="69"/>
    </location>
</feature>
<gene>
    <name evidence="2" type="ORF">J0A67_10865</name>
</gene>
<evidence type="ECO:0000313" key="2">
    <source>
        <dbReference type="EMBL" id="MBN7801364.1"/>
    </source>
</evidence>
<feature type="transmembrane region" description="Helical" evidence="1">
    <location>
        <begin position="6"/>
        <end position="26"/>
    </location>
</feature>
<accession>A0ABS3BRA7</accession>
<keyword evidence="1" id="KW-0472">Membrane</keyword>